<name>A0A0U2MNK9_9GAMM</name>
<sequence>MNLEFRTKEGEQGAKVSCGSVINVGQINTALIIKTPQCL</sequence>
<gene>
    <name evidence="1" type="ORF">PTRA_a1168</name>
</gene>
<evidence type="ECO:0000313" key="2">
    <source>
        <dbReference type="Proteomes" id="UP000065261"/>
    </source>
</evidence>
<dbReference type="KEGG" id="ptn:PTRA_a1168"/>
<reference evidence="1 2" key="1">
    <citation type="submission" date="2015-03" db="EMBL/GenBank/DDBJ databases">
        <authorList>
            <person name="Murphy D."/>
        </authorList>
    </citation>
    <scope>NUCLEOTIDE SEQUENCE [LARGE SCALE GENOMIC DNA]</scope>
    <source>
        <strain evidence="1 2">KMM 520</strain>
    </source>
</reference>
<protein>
    <submittedName>
        <fullName evidence="1">Uncharacterized protein</fullName>
    </submittedName>
</protein>
<proteinExistence type="predicted"/>
<organism evidence="1">
    <name type="scientific">Pseudoalteromonas translucida KMM 520</name>
    <dbReference type="NCBI Taxonomy" id="1315283"/>
    <lineage>
        <taxon>Bacteria</taxon>
        <taxon>Pseudomonadati</taxon>
        <taxon>Pseudomonadota</taxon>
        <taxon>Gammaproteobacteria</taxon>
        <taxon>Alteromonadales</taxon>
        <taxon>Pseudoalteromonadaceae</taxon>
        <taxon>Pseudoalteromonas</taxon>
    </lineage>
</organism>
<dbReference type="PATRIC" id="fig|1315283.4.peg.1015"/>
<evidence type="ECO:0000313" key="1">
    <source>
        <dbReference type="EMBL" id="ALS32420.1"/>
    </source>
</evidence>
<dbReference type="EMBL" id="CP011034">
    <property type="protein sequence ID" value="ALS32420.1"/>
    <property type="molecule type" value="Genomic_DNA"/>
</dbReference>
<dbReference type="AlphaFoldDB" id="A0A0U2MNK9"/>
<accession>A0A0U2MNK9</accession>
<dbReference type="Proteomes" id="UP000065261">
    <property type="component" value="Chromosome I"/>
</dbReference>